<protein>
    <submittedName>
        <fullName evidence="6">Glycosyl hydrolases family 17 protein</fullName>
    </submittedName>
</protein>
<dbReference type="EMBL" id="AUSU01004499">
    <property type="protein sequence ID" value="EPS64972.1"/>
    <property type="molecule type" value="Genomic_DNA"/>
</dbReference>
<evidence type="ECO:0000313" key="7">
    <source>
        <dbReference type="Proteomes" id="UP000015453"/>
    </source>
</evidence>
<feature type="non-terminal residue" evidence="6">
    <location>
        <position position="1"/>
    </location>
</feature>
<accession>S8DYE7</accession>
<evidence type="ECO:0000256" key="5">
    <source>
        <dbReference type="RuleBase" id="RU004336"/>
    </source>
</evidence>
<comment type="caution">
    <text evidence="6">The sequence shown here is derived from an EMBL/GenBank/DDBJ whole genome shotgun (WGS) entry which is preliminary data.</text>
</comment>
<evidence type="ECO:0000256" key="3">
    <source>
        <dbReference type="ARBA" id="ARBA00023295"/>
    </source>
</evidence>
<dbReference type="InterPro" id="IPR044965">
    <property type="entry name" value="Glyco_hydro_17_plant"/>
</dbReference>
<keyword evidence="2 5" id="KW-0378">Hydrolase</keyword>
<dbReference type="GO" id="GO:0004553">
    <property type="term" value="F:hydrolase activity, hydrolyzing O-glycosyl compounds"/>
    <property type="evidence" value="ECO:0007669"/>
    <property type="project" value="InterPro"/>
</dbReference>
<dbReference type="OrthoDB" id="1293114at2759"/>
<dbReference type="Pfam" id="PF00332">
    <property type="entry name" value="Glyco_hydro_17"/>
    <property type="match status" value="1"/>
</dbReference>
<dbReference type="PROSITE" id="PS00587">
    <property type="entry name" value="GLYCOSYL_HYDROL_F17"/>
    <property type="match status" value="1"/>
</dbReference>
<sequence>AATVIGVTYNPSIPNLPQPEHVIPALHALRVSAVRMIEPTTAAVRAFAYTNITLLLSVPNQLVAAFAANRSASDLWLHSYVLPYYPRTRISIISVGSDVITMPSGGDLTVDSSAILLPAMRNLRLSLIDLGIPTISVSTTLSFMDIMANSFPPSSAEYHEPIGSLIVRPLLQFLDETNSSFMINLFPYNIYRVNSEIPVGYALFEENPCNYRDDVVTGVRYRNLFDMMVDAVIAAMAVSGKENLPVIVTETGWPSEAEVQSAGNYAEMYLKGLINHLRFSSGTPLRKEGPAEAYIYQLFDGGASRATGNGTSFASASSQHWGIMYPNLTMKYRMSFSAASRRSAREGVALTLLLSWIL</sequence>
<keyword evidence="3 5" id="KW-0326">Glycosidase</keyword>
<comment type="similarity">
    <text evidence="1 4">Belongs to the glycosyl hydrolase 17 family.</text>
</comment>
<evidence type="ECO:0000313" key="6">
    <source>
        <dbReference type="EMBL" id="EPS64972.1"/>
    </source>
</evidence>
<dbReference type="InterPro" id="IPR017853">
    <property type="entry name" value="GH"/>
</dbReference>
<proteinExistence type="inferred from homology"/>
<gene>
    <name evidence="6" type="ORF">M569_09801</name>
</gene>
<organism evidence="6 7">
    <name type="scientific">Genlisea aurea</name>
    <dbReference type="NCBI Taxonomy" id="192259"/>
    <lineage>
        <taxon>Eukaryota</taxon>
        <taxon>Viridiplantae</taxon>
        <taxon>Streptophyta</taxon>
        <taxon>Embryophyta</taxon>
        <taxon>Tracheophyta</taxon>
        <taxon>Spermatophyta</taxon>
        <taxon>Magnoliopsida</taxon>
        <taxon>eudicotyledons</taxon>
        <taxon>Gunneridae</taxon>
        <taxon>Pentapetalae</taxon>
        <taxon>asterids</taxon>
        <taxon>lamiids</taxon>
        <taxon>Lamiales</taxon>
        <taxon>Lentibulariaceae</taxon>
        <taxon>Genlisea</taxon>
    </lineage>
</organism>
<dbReference type="InterPro" id="IPR000490">
    <property type="entry name" value="Glyco_hydro_17"/>
</dbReference>
<dbReference type="SUPFAM" id="SSF51445">
    <property type="entry name" value="(Trans)glycosidases"/>
    <property type="match status" value="1"/>
</dbReference>
<feature type="non-terminal residue" evidence="6">
    <location>
        <position position="358"/>
    </location>
</feature>
<dbReference type="Proteomes" id="UP000015453">
    <property type="component" value="Unassembled WGS sequence"/>
</dbReference>
<evidence type="ECO:0000256" key="2">
    <source>
        <dbReference type="ARBA" id="ARBA00022801"/>
    </source>
</evidence>
<keyword evidence="7" id="KW-1185">Reference proteome</keyword>
<evidence type="ECO:0000256" key="4">
    <source>
        <dbReference type="RuleBase" id="RU004335"/>
    </source>
</evidence>
<evidence type="ECO:0000256" key="1">
    <source>
        <dbReference type="ARBA" id="ARBA00008773"/>
    </source>
</evidence>
<dbReference type="AlphaFoldDB" id="S8DYE7"/>
<dbReference type="Gene3D" id="3.20.20.80">
    <property type="entry name" value="Glycosidases"/>
    <property type="match status" value="1"/>
</dbReference>
<name>S8DYE7_9LAMI</name>
<dbReference type="PANTHER" id="PTHR32227">
    <property type="entry name" value="GLUCAN ENDO-1,3-BETA-GLUCOSIDASE BG1-RELATED-RELATED"/>
    <property type="match status" value="1"/>
</dbReference>
<reference evidence="6 7" key="1">
    <citation type="journal article" date="2013" name="BMC Genomics">
        <title>The miniature genome of a carnivorous plant Genlisea aurea contains a low number of genes and short non-coding sequences.</title>
        <authorList>
            <person name="Leushkin E.V."/>
            <person name="Sutormin R.A."/>
            <person name="Nabieva E.R."/>
            <person name="Penin A.A."/>
            <person name="Kondrashov A.S."/>
            <person name="Logacheva M.D."/>
        </authorList>
    </citation>
    <scope>NUCLEOTIDE SEQUENCE [LARGE SCALE GENOMIC DNA]</scope>
</reference>
<dbReference type="GO" id="GO:0005975">
    <property type="term" value="P:carbohydrate metabolic process"/>
    <property type="evidence" value="ECO:0007669"/>
    <property type="project" value="InterPro"/>
</dbReference>